<keyword evidence="1" id="KW-0862">Zinc</keyword>
<sequence>MPPTPSPTRCRWASTDPLLRDYHDTEWGVPVHDARLLWETLCLESFQAGLSWLIVLRRRDGFRRAFAGFDPDQVARFDEADVDRLMDDAGIIRARAKIVATIGNARAFCAMRDRGEDFARFAWGLVPDAPIVNRTGTVLAQSPDSVALSKALKARGFTFVGPVIVYAWMQAVGMVDDHDPACFRHAGGHAPSTTTGNPA</sequence>
<feature type="binding site" evidence="1">
    <location>
        <position position="10"/>
    </location>
    <ligand>
        <name>Zn(2+)</name>
        <dbReference type="ChEBI" id="CHEBI:29105"/>
    </ligand>
</feature>
<dbReference type="Gene3D" id="1.10.340.30">
    <property type="entry name" value="Hypothetical protein, domain 2"/>
    <property type="match status" value="1"/>
</dbReference>
<dbReference type="PANTHER" id="PTHR30037:SF4">
    <property type="entry name" value="DNA-3-METHYLADENINE GLYCOSYLASE I"/>
    <property type="match status" value="1"/>
</dbReference>
<dbReference type="GO" id="GO:0046872">
    <property type="term" value="F:metal ion binding"/>
    <property type="evidence" value="ECO:0007669"/>
    <property type="project" value="UniProtKB-KW"/>
</dbReference>
<dbReference type="Pfam" id="PF03352">
    <property type="entry name" value="Adenine_glyco"/>
    <property type="match status" value="1"/>
</dbReference>
<proteinExistence type="predicted"/>
<evidence type="ECO:0000313" key="2">
    <source>
        <dbReference type="EMBL" id="NVN40216.1"/>
    </source>
</evidence>
<feature type="binding site" evidence="1">
    <location>
        <position position="182"/>
    </location>
    <ligand>
        <name>Zn(2+)</name>
        <dbReference type="ChEBI" id="CHEBI:29105"/>
    </ligand>
</feature>
<keyword evidence="3" id="KW-1185">Reference proteome</keyword>
<organism evidence="2 3">
    <name type="scientific">Ameyamaea chiangmaiensis</name>
    <dbReference type="NCBI Taxonomy" id="442969"/>
    <lineage>
        <taxon>Bacteria</taxon>
        <taxon>Pseudomonadati</taxon>
        <taxon>Pseudomonadota</taxon>
        <taxon>Alphaproteobacteria</taxon>
        <taxon>Acetobacterales</taxon>
        <taxon>Acetobacteraceae</taxon>
        <taxon>Ameyamaea</taxon>
    </lineage>
</organism>
<dbReference type="PANTHER" id="PTHR30037">
    <property type="entry name" value="DNA-3-METHYLADENINE GLYCOSYLASE 1"/>
    <property type="match status" value="1"/>
</dbReference>
<comment type="caution">
    <text evidence="2">The sequence shown here is derived from an EMBL/GenBank/DDBJ whole genome shotgun (WGS) entry which is preliminary data.</text>
</comment>
<feature type="binding site" evidence="1">
    <location>
        <position position="178"/>
    </location>
    <ligand>
        <name>Zn(2+)</name>
        <dbReference type="ChEBI" id="CHEBI:29105"/>
    </ligand>
</feature>
<protein>
    <submittedName>
        <fullName evidence="2">DNA-3-methyladenine glycosylase I</fullName>
    </submittedName>
</protein>
<dbReference type="InterPro" id="IPR011257">
    <property type="entry name" value="DNA_glycosylase"/>
</dbReference>
<dbReference type="SUPFAM" id="SSF48150">
    <property type="entry name" value="DNA-glycosylase"/>
    <property type="match status" value="1"/>
</dbReference>
<gene>
    <name evidence="2" type="ORF">HUK82_06500</name>
</gene>
<keyword evidence="1" id="KW-0479">Metal-binding</keyword>
<dbReference type="RefSeq" id="WP_176613187.1">
    <property type="nucleotide sequence ID" value="NZ_JABXXR010000031.1"/>
</dbReference>
<dbReference type="InterPro" id="IPR005019">
    <property type="entry name" value="Adenine_glyco"/>
</dbReference>
<dbReference type="Proteomes" id="UP000585665">
    <property type="component" value="Unassembled WGS sequence"/>
</dbReference>
<evidence type="ECO:0000313" key="3">
    <source>
        <dbReference type="Proteomes" id="UP000585665"/>
    </source>
</evidence>
<dbReference type="InterPro" id="IPR052891">
    <property type="entry name" value="DNA-3mA_glycosylase"/>
</dbReference>
<dbReference type="GO" id="GO:0006284">
    <property type="term" value="P:base-excision repair"/>
    <property type="evidence" value="ECO:0007669"/>
    <property type="project" value="InterPro"/>
</dbReference>
<reference evidence="2 3" key="1">
    <citation type="submission" date="2020-06" db="EMBL/GenBank/DDBJ databases">
        <title>Description of novel acetic acid bacteria.</title>
        <authorList>
            <person name="Sombolestani A."/>
        </authorList>
    </citation>
    <scope>NUCLEOTIDE SEQUENCE [LARGE SCALE GENOMIC DNA]</scope>
    <source>
        <strain evidence="2 3">LMG 27010</strain>
    </source>
</reference>
<feature type="binding site" evidence="1">
    <location>
        <position position="23"/>
    </location>
    <ligand>
        <name>Zn(2+)</name>
        <dbReference type="ChEBI" id="CHEBI:29105"/>
    </ligand>
</feature>
<accession>A0A850PD52</accession>
<dbReference type="EMBL" id="JABXXR010000031">
    <property type="protein sequence ID" value="NVN40216.1"/>
    <property type="molecule type" value="Genomic_DNA"/>
</dbReference>
<dbReference type="AlphaFoldDB" id="A0A850PD52"/>
<name>A0A850PD52_9PROT</name>
<evidence type="ECO:0000256" key="1">
    <source>
        <dbReference type="PIRSR" id="PIRSR605019-1"/>
    </source>
</evidence>
<dbReference type="GO" id="GO:0008725">
    <property type="term" value="F:DNA-3-methyladenine glycosylase activity"/>
    <property type="evidence" value="ECO:0007669"/>
    <property type="project" value="InterPro"/>
</dbReference>